<dbReference type="InterPro" id="IPR027417">
    <property type="entry name" value="P-loop_NTPase"/>
</dbReference>
<dbReference type="InterPro" id="IPR050763">
    <property type="entry name" value="ABC_transporter_ATP-binding"/>
</dbReference>
<keyword evidence="4 7" id="KW-0067">ATP-binding</keyword>
<keyword evidence="5" id="KW-0046">Antibiotic resistance</keyword>
<dbReference type="GO" id="GO:0005524">
    <property type="term" value="F:ATP binding"/>
    <property type="evidence" value="ECO:0007669"/>
    <property type="project" value="UniProtKB-KW"/>
</dbReference>
<name>A0A3N1GBY6_9ACTN</name>
<feature type="domain" description="ABC transporter" evidence="6">
    <location>
        <begin position="4"/>
        <end position="232"/>
    </location>
</feature>
<accession>A0A3N1GBY6</accession>
<evidence type="ECO:0000256" key="3">
    <source>
        <dbReference type="ARBA" id="ARBA00022741"/>
    </source>
</evidence>
<proteinExistence type="predicted"/>
<evidence type="ECO:0000259" key="6">
    <source>
        <dbReference type="PROSITE" id="PS50893"/>
    </source>
</evidence>
<dbReference type="SMART" id="SM00382">
    <property type="entry name" value="AAA"/>
    <property type="match status" value="1"/>
</dbReference>
<evidence type="ECO:0000313" key="7">
    <source>
        <dbReference type="EMBL" id="ROP27694.1"/>
    </source>
</evidence>
<dbReference type="GO" id="GO:0046677">
    <property type="term" value="P:response to antibiotic"/>
    <property type="evidence" value="ECO:0007669"/>
    <property type="project" value="UniProtKB-KW"/>
</dbReference>
<dbReference type="Gene3D" id="3.40.50.300">
    <property type="entry name" value="P-loop containing nucleotide triphosphate hydrolases"/>
    <property type="match status" value="1"/>
</dbReference>
<dbReference type="InterPro" id="IPR003439">
    <property type="entry name" value="ABC_transporter-like_ATP-bd"/>
</dbReference>
<dbReference type="AlphaFoldDB" id="A0A3N1GBY6"/>
<evidence type="ECO:0000256" key="4">
    <source>
        <dbReference type="ARBA" id="ARBA00022840"/>
    </source>
</evidence>
<dbReference type="PROSITE" id="PS00211">
    <property type="entry name" value="ABC_TRANSPORTER_1"/>
    <property type="match status" value="1"/>
</dbReference>
<keyword evidence="3" id="KW-0547">Nucleotide-binding</keyword>
<dbReference type="EMBL" id="RJKL01000001">
    <property type="protein sequence ID" value="ROP27694.1"/>
    <property type="molecule type" value="Genomic_DNA"/>
</dbReference>
<dbReference type="PROSITE" id="PS50893">
    <property type="entry name" value="ABC_TRANSPORTER_2"/>
    <property type="match status" value="1"/>
</dbReference>
<reference evidence="7 8" key="1">
    <citation type="submission" date="2018-11" db="EMBL/GenBank/DDBJ databases">
        <title>Sequencing the genomes of 1000 actinobacteria strains.</title>
        <authorList>
            <person name="Klenk H.-P."/>
        </authorList>
    </citation>
    <scope>NUCLEOTIDE SEQUENCE [LARGE SCALE GENOMIC DNA]</scope>
    <source>
        <strain evidence="7 8">DSM 43634</strain>
    </source>
</reference>
<organism evidence="7 8">
    <name type="scientific">Couchioplanes caeruleus</name>
    <dbReference type="NCBI Taxonomy" id="56438"/>
    <lineage>
        <taxon>Bacteria</taxon>
        <taxon>Bacillati</taxon>
        <taxon>Actinomycetota</taxon>
        <taxon>Actinomycetes</taxon>
        <taxon>Micromonosporales</taxon>
        <taxon>Micromonosporaceae</taxon>
        <taxon>Couchioplanes</taxon>
    </lineage>
</organism>
<dbReference type="PANTHER" id="PTHR42711">
    <property type="entry name" value="ABC TRANSPORTER ATP-BINDING PROTEIN"/>
    <property type="match status" value="1"/>
</dbReference>
<sequence length="243" mass="26160">MNPIVCHGLSYSYGASEVVRGVDLDVGPGELFALLGTNGAGKTTTMEMMLGHRRPAEGTIRVLGHDPLRDRRRLAAHVGVVLQESGCSPELTVAETVRLWLRLRGQHAVARTVQALIEELDLNSRADVPVRQLSGGERRRLDLAVALCGDPPLLLLDEPTSGLDPQSRARTWRVLRDRVNRGVTILLTTHYLEEAEVAASHVAIMNAGTVAVAGTVPQVRGAGTLAEAFDRVAACPTTERGTR</sequence>
<dbReference type="SUPFAM" id="SSF52540">
    <property type="entry name" value="P-loop containing nucleoside triphosphate hydrolases"/>
    <property type="match status" value="1"/>
</dbReference>
<dbReference type="InterPro" id="IPR017871">
    <property type="entry name" value="ABC_transporter-like_CS"/>
</dbReference>
<protein>
    <submittedName>
        <fullName evidence="7">ABC-2 type transport system ATP-binding protein</fullName>
    </submittedName>
</protein>
<evidence type="ECO:0000313" key="8">
    <source>
        <dbReference type="Proteomes" id="UP000271683"/>
    </source>
</evidence>
<dbReference type="Proteomes" id="UP000271683">
    <property type="component" value="Unassembled WGS sequence"/>
</dbReference>
<dbReference type="GO" id="GO:0016887">
    <property type="term" value="F:ATP hydrolysis activity"/>
    <property type="evidence" value="ECO:0007669"/>
    <property type="project" value="InterPro"/>
</dbReference>
<dbReference type="PANTHER" id="PTHR42711:SF16">
    <property type="entry name" value="ABC TRANSPORTER ATP-BINDING PROTEIN"/>
    <property type="match status" value="1"/>
</dbReference>
<dbReference type="InterPro" id="IPR003593">
    <property type="entry name" value="AAA+_ATPase"/>
</dbReference>
<gene>
    <name evidence="7" type="ORF">EDD30_0384</name>
</gene>
<keyword evidence="2" id="KW-0813">Transport</keyword>
<comment type="subcellular location">
    <subcellularLocation>
        <location evidence="1">Cell membrane</location>
        <topology evidence="1">Peripheral membrane protein</topology>
    </subcellularLocation>
</comment>
<comment type="caution">
    <text evidence="7">The sequence shown here is derived from an EMBL/GenBank/DDBJ whole genome shotgun (WGS) entry which is preliminary data.</text>
</comment>
<evidence type="ECO:0000256" key="1">
    <source>
        <dbReference type="ARBA" id="ARBA00004202"/>
    </source>
</evidence>
<dbReference type="Pfam" id="PF00005">
    <property type="entry name" value="ABC_tran"/>
    <property type="match status" value="1"/>
</dbReference>
<dbReference type="GO" id="GO:0005886">
    <property type="term" value="C:plasma membrane"/>
    <property type="evidence" value="ECO:0007669"/>
    <property type="project" value="UniProtKB-SubCell"/>
</dbReference>
<evidence type="ECO:0000256" key="5">
    <source>
        <dbReference type="ARBA" id="ARBA00023251"/>
    </source>
</evidence>
<evidence type="ECO:0000256" key="2">
    <source>
        <dbReference type="ARBA" id="ARBA00022448"/>
    </source>
</evidence>
<dbReference type="OrthoDB" id="9804819at2"/>